<reference evidence="6" key="3">
    <citation type="submission" date="2025-08" db="UniProtKB">
        <authorList>
            <consortium name="Ensembl"/>
        </authorList>
    </citation>
    <scope>IDENTIFICATION</scope>
</reference>
<dbReference type="PROSITE" id="PS51842">
    <property type="entry name" value="IF_ROD_2"/>
    <property type="match status" value="1"/>
</dbReference>
<dbReference type="Proteomes" id="UP000018467">
    <property type="component" value="Unassembled WGS sequence"/>
</dbReference>
<feature type="region of interest" description="Disordered" evidence="4">
    <location>
        <begin position="49"/>
        <end position="75"/>
    </location>
</feature>
<reference evidence="7" key="1">
    <citation type="submission" date="2013-03" db="EMBL/GenBank/DDBJ databases">
        <authorList>
            <person name="Jeffery W."/>
            <person name="Warren W."/>
            <person name="Wilson R.K."/>
        </authorList>
    </citation>
    <scope>NUCLEOTIDE SEQUENCE</scope>
    <source>
        <strain evidence="7">female</strain>
    </source>
</reference>
<reference evidence="7" key="2">
    <citation type="journal article" date="2014" name="Nat. Commun.">
        <title>The cavefish genome reveals candidate genes for eye loss.</title>
        <authorList>
            <person name="McGaugh S.E."/>
            <person name="Gross J.B."/>
            <person name="Aken B."/>
            <person name="Blin M."/>
            <person name="Borowsky R."/>
            <person name="Chalopin D."/>
            <person name="Hinaux H."/>
            <person name="Jeffery W.R."/>
            <person name="Keene A."/>
            <person name="Ma L."/>
            <person name="Minx P."/>
            <person name="Murphy D."/>
            <person name="O'Quin K.E."/>
            <person name="Retaux S."/>
            <person name="Rohner N."/>
            <person name="Searle S.M."/>
            <person name="Stahl B.A."/>
            <person name="Tabin C."/>
            <person name="Volff J.N."/>
            <person name="Yoshizawa M."/>
            <person name="Warren W.C."/>
        </authorList>
    </citation>
    <scope>NUCLEOTIDE SEQUENCE [LARGE SCALE GENOMIC DNA]</scope>
    <source>
        <strain evidence="7">female</strain>
    </source>
</reference>
<accession>A0A3B1J5M6</accession>
<keyword evidence="2 3" id="KW-0175">Coiled coil</keyword>
<evidence type="ECO:0000256" key="1">
    <source>
        <dbReference type="ARBA" id="ARBA00022754"/>
    </source>
</evidence>
<dbReference type="SMART" id="SM01391">
    <property type="entry name" value="Filament"/>
    <property type="match status" value="1"/>
</dbReference>
<evidence type="ECO:0000259" key="5">
    <source>
        <dbReference type="PROSITE" id="PS51842"/>
    </source>
</evidence>
<dbReference type="PANTHER" id="PTHR23239:SF358">
    <property type="entry name" value="KERATIN, TYPE I CYTOSKELETAL 18"/>
    <property type="match status" value="1"/>
</dbReference>
<feature type="coiled-coil region" evidence="3">
    <location>
        <begin position="292"/>
        <end position="358"/>
    </location>
</feature>
<evidence type="ECO:0000256" key="3">
    <source>
        <dbReference type="SAM" id="Coils"/>
    </source>
</evidence>
<proteinExistence type="predicted"/>
<dbReference type="InterPro" id="IPR039008">
    <property type="entry name" value="IF_rod_dom"/>
</dbReference>
<dbReference type="GeneTree" id="ENSGT00940000163961"/>
<evidence type="ECO:0000313" key="7">
    <source>
        <dbReference type="Proteomes" id="UP000018467"/>
    </source>
</evidence>
<dbReference type="FunFam" id="1.20.5.170:FF:000002">
    <property type="entry name" value="Type I keratin KA11"/>
    <property type="match status" value="1"/>
</dbReference>
<reference evidence="6" key="4">
    <citation type="submission" date="2025-09" db="UniProtKB">
        <authorList>
            <consortium name="Ensembl"/>
        </authorList>
    </citation>
    <scope>IDENTIFICATION</scope>
</reference>
<dbReference type="InterPro" id="IPR002957">
    <property type="entry name" value="Keratin_I"/>
</dbReference>
<evidence type="ECO:0000256" key="2">
    <source>
        <dbReference type="ARBA" id="ARBA00023054"/>
    </source>
</evidence>
<dbReference type="GO" id="GO:0005198">
    <property type="term" value="F:structural molecule activity"/>
    <property type="evidence" value="ECO:0007669"/>
    <property type="project" value="InterPro"/>
</dbReference>
<dbReference type="Gene3D" id="1.20.5.1160">
    <property type="entry name" value="Vasodilator-stimulated phosphoprotein"/>
    <property type="match status" value="1"/>
</dbReference>
<protein>
    <submittedName>
        <fullName evidence="6">Keratin, type I cytoskeletal 18-like</fullName>
    </submittedName>
</protein>
<dbReference type="AlphaFoldDB" id="A0A3B1J5M6"/>
<dbReference type="Bgee" id="ENSAMXG00000013414">
    <property type="expression patterns" value="Expressed in pharyngeal gill and 8 other cell types or tissues"/>
</dbReference>
<feature type="coiled-coil region" evidence="3">
    <location>
        <begin position="75"/>
        <end position="221"/>
    </location>
</feature>
<evidence type="ECO:0000256" key="4">
    <source>
        <dbReference type="SAM" id="MobiDB-lite"/>
    </source>
</evidence>
<sequence length="402" mass="45856">NPLITRRTVSFDYNLVSSMSRNSASSMFGGAGGQGTRASVSTLQALRNAMRPESQQQPQGGGALAPPPADDKKTMESLNNRLSGYLGRVRKLEKSNQELEEQIRDILEKRGQTADRDWDKIEKPLADLRKEIRDKTMENARLLLQIDNSKLANEDLKNNIARQNLEHDLSDLRRVIDDSQLARLDLESQIESGKEELAFLKKEHRDEVAVLKEKIKESSVTVEADSSHSNLSSTVNKIRDQYEKLAVKNREETDDWYKNKVKSTGPTPMSLQNSRTELTELRRTKQLREIDVQALQSMIVSLEETLRDSEGRYGKELARLNRILQQLGAELTKVRDQVERQAQEYQALLNVKMKLEAEIDSYRCLLGATDDSWSQPRTHIFSRSLRQQYTEEPFPVSQGDIS</sequence>
<keyword evidence="7" id="KW-1185">Reference proteome</keyword>
<dbReference type="Ensembl" id="ENSAMXT00000031733.1">
    <property type="protein sequence ID" value="ENSAMXP00000037145.1"/>
    <property type="gene ID" value="ENSAMXG00000013414.2"/>
</dbReference>
<keyword evidence="1" id="KW-0403">Intermediate filament</keyword>
<name>A0A3B1J5M6_ASTMX</name>
<organism evidence="6 7">
    <name type="scientific">Astyanax mexicanus</name>
    <name type="common">Blind cave fish</name>
    <name type="synonym">Astyanax fasciatus mexicanus</name>
    <dbReference type="NCBI Taxonomy" id="7994"/>
    <lineage>
        <taxon>Eukaryota</taxon>
        <taxon>Metazoa</taxon>
        <taxon>Chordata</taxon>
        <taxon>Craniata</taxon>
        <taxon>Vertebrata</taxon>
        <taxon>Euteleostomi</taxon>
        <taxon>Actinopterygii</taxon>
        <taxon>Neopterygii</taxon>
        <taxon>Teleostei</taxon>
        <taxon>Ostariophysi</taxon>
        <taxon>Characiformes</taxon>
        <taxon>Characoidei</taxon>
        <taxon>Acestrorhamphidae</taxon>
        <taxon>Acestrorhamphinae</taxon>
        <taxon>Astyanax</taxon>
    </lineage>
</organism>
<evidence type="ECO:0000313" key="6">
    <source>
        <dbReference type="Ensembl" id="ENSAMXP00000037145.1"/>
    </source>
</evidence>
<dbReference type="Gene3D" id="1.20.5.170">
    <property type="match status" value="1"/>
</dbReference>
<dbReference type="GO" id="GO:0005882">
    <property type="term" value="C:intermediate filament"/>
    <property type="evidence" value="ECO:0007669"/>
    <property type="project" value="UniProtKB-KW"/>
</dbReference>
<dbReference type="PANTHER" id="PTHR23239">
    <property type="entry name" value="INTERMEDIATE FILAMENT"/>
    <property type="match status" value="1"/>
</dbReference>
<dbReference type="Pfam" id="PF00038">
    <property type="entry name" value="Filament"/>
    <property type="match status" value="1"/>
</dbReference>
<dbReference type="SUPFAM" id="SSF64593">
    <property type="entry name" value="Intermediate filament protein, coiled coil region"/>
    <property type="match status" value="2"/>
</dbReference>
<feature type="domain" description="IF rod" evidence="5">
    <location>
        <begin position="71"/>
        <end position="373"/>
    </location>
</feature>